<accession>Q9AQ15</accession>
<dbReference type="PANTHER" id="PTHR42760:SF106">
    <property type="entry name" value="PROTEIN FIXR"/>
    <property type="match status" value="1"/>
</dbReference>
<dbReference type="Gene3D" id="3.40.50.720">
    <property type="entry name" value="NAD(P)-binding Rossmann-like Domain"/>
    <property type="match status" value="1"/>
</dbReference>
<evidence type="ECO:0000256" key="2">
    <source>
        <dbReference type="SAM" id="MobiDB-lite"/>
    </source>
</evidence>
<reference evidence="3" key="1">
    <citation type="submission" date="2000-01" db="EMBL/GenBank/DDBJ databases">
        <title>Molecular characterization of nodulation functions, SSU rRNA and dnaK genes in the lupin Bradyrhizobium reveals distinct phylogenetic pathways of the symbiotic and housekeeping loci in the Bradyrhizobium genus.</title>
        <authorList>
            <person name="Stepkowski T."/>
            <person name="Swiderska A."/>
            <person name="Miedzinska K."/>
            <person name="Czaplinska M."/>
            <person name="Biesiadka J."/>
            <person name="Swiderski M."/>
            <person name="Legocki A."/>
        </authorList>
    </citation>
    <scope>NUCLEOTIDE SEQUENCE</scope>
    <source>
        <strain evidence="3">WM9</strain>
    </source>
</reference>
<organism evidence="3">
    <name type="scientific">Bradyrhizobium sp. (strain WM9)</name>
    <dbReference type="NCBI Taxonomy" id="133505"/>
    <lineage>
        <taxon>Bacteria</taxon>
        <taxon>Pseudomonadati</taxon>
        <taxon>Pseudomonadota</taxon>
        <taxon>Alphaproteobacteria</taxon>
        <taxon>Hyphomicrobiales</taxon>
        <taxon>Nitrobacteraceae</taxon>
        <taxon>Bradyrhizobium</taxon>
    </lineage>
</organism>
<protein>
    <submittedName>
        <fullName evidence="3">Nitrogen fixation protein FixR</fullName>
    </submittedName>
</protein>
<dbReference type="SUPFAM" id="SSF51735">
    <property type="entry name" value="NAD(P)-binding Rossmann-fold domains"/>
    <property type="match status" value="1"/>
</dbReference>
<dbReference type="CDD" id="cd05233">
    <property type="entry name" value="SDR_c"/>
    <property type="match status" value="1"/>
</dbReference>
<dbReference type="InterPro" id="IPR036291">
    <property type="entry name" value="NAD(P)-bd_dom_sf"/>
</dbReference>
<gene>
    <name evidence="3" type="primary">fixR</name>
</gene>
<name>Q9AQ15_BRASW</name>
<evidence type="ECO:0000256" key="1">
    <source>
        <dbReference type="ARBA" id="ARBA00006484"/>
    </source>
</evidence>
<dbReference type="InterPro" id="IPR002347">
    <property type="entry name" value="SDR_fam"/>
</dbReference>
<dbReference type="PANTHER" id="PTHR42760">
    <property type="entry name" value="SHORT-CHAIN DEHYDROGENASES/REDUCTASES FAMILY MEMBER"/>
    <property type="match status" value="1"/>
</dbReference>
<sequence length="278" mass="30185">MSLGLPDDNAAAARSSETDLGGPIHADRTGRPLRAPKTLVLTGASRGIGRATGKLFLEAGWRVISYVRQPFDAVRCPWDSEDDSYISVDLSEHRTLPRVIAEIKVPGRRTAARTANNAENSPKTPNGTQLTSLATSAYTWMSVFHLNLVAPILLAQGLLEELKAASGSIVNVTSITGPRAHPFAGTAYASSKAALACLTRERAHDYASHGIRANAIAPGEIKTDIMSPDTEAHFVRKIPLWRVVHPRRSRRSFSSYVQMRQVMSLAPKCRSMADNTCE</sequence>
<dbReference type="Pfam" id="PF00106">
    <property type="entry name" value="adh_short"/>
    <property type="match status" value="1"/>
</dbReference>
<dbReference type="PRINTS" id="PR00081">
    <property type="entry name" value="GDHRDH"/>
</dbReference>
<dbReference type="AlphaFoldDB" id="Q9AQ15"/>
<proteinExistence type="inferred from homology"/>
<feature type="region of interest" description="Disordered" evidence="2">
    <location>
        <begin position="1"/>
        <end position="31"/>
    </location>
</feature>
<evidence type="ECO:0000313" key="3">
    <source>
        <dbReference type="EMBL" id="AAK00165.1"/>
    </source>
</evidence>
<dbReference type="EMBL" id="AF222753">
    <property type="protein sequence ID" value="AAK00165.1"/>
    <property type="molecule type" value="Genomic_DNA"/>
</dbReference>
<dbReference type="GO" id="GO:0016616">
    <property type="term" value="F:oxidoreductase activity, acting on the CH-OH group of donors, NAD or NADP as acceptor"/>
    <property type="evidence" value="ECO:0007669"/>
    <property type="project" value="TreeGrafter"/>
</dbReference>
<comment type="similarity">
    <text evidence="1">Belongs to the short-chain dehydrogenases/reductases (SDR) family.</text>
</comment>